<feature type="active site" description="Nucleophile" evidence="3">
    <location>
        <position position="190"/>
    </location>
</feature>
<protein>
    <submittedName>
        <fullName evidence="8">Family 57 glycoside hydrolase</fullName>
    </submittedName>
</protein>
<dbReference type="EMBL" id="CP002873">
    <property type="protein sequence ID" value="AGA66828.1"/>
    <property type="molecule type" value="Genomic_DNA"/>
</dbReference>
<dbReference type="SUPFAM" id="SSF88688">
    <property type="entry name" value="Families 57/38 glycoside transferase middle domain"/>
    <property type="match status" value="1"/>
</dbReference>
<evidence type="ECO:0000256" key="4">
    <source>
        <dbReference type="PIRSR" id="PIRSR640042-2"/>
    </source>
</evidence>
<dbReference type="KEGG" id="bpip:BPP43_08155"/>
<accession>A0A3B6VM39</accession>
<dbReference type="GO" id="GO:0030979">
    <property type="term" value="P:alpha-glucan biosynthetic process"/>
    <property type="evidence" value="ECO:0007669"/>
    <property type="project" value="InterPro"/>
</dbReference>
<feature type="domain" description="1,4-alpha-glucan branching enzyme C-terminal" evidence="7">
    <location>
        <begin position="428"/>
        <end position="528"/>
    </location>
</feature>
<name>A0A3B6VM39_BRAPL</name>
<dbReference type="GO" id="GO:0005576">
    <property type="term" value="C:extracellular region"/>
    <property type="evidence" value="ECO:0007669"/>
    <property type="project" value="TreeGrafter"/>
</dbReference>
<evidence type="ECO:0000256" key="3">
    <source>
        <dbReference type="PIRSR" id="PIRSR640042-1"/>
    </source>
</evidence>
<feature type="binding site" evidence="4">
    <location>
        <position position="408"/>
    </location>
    <ligand>
        <name>substrate</name>
    </ligand>
</feature>
<dbReference type="GO" id="GO:0003844">
    <property type="term" value="F:1,4-alpha-glucan branching enzyme activity"/>
    <property type="evidence" value="ECO:0007669"/>
    <property type="project" value="InterPro"/>
</dbReference>
<evidence type="ECO:0000259" key="6">
    <source>
        <dbReference type="Pfam" id="PF03065"/>
    </source>
</evidence>
<evidence type="ECO:0000256" key="1">
    <source>
        <dbReference type="ARBA" id="ARBA00006821"/>
    </source>
</evidence>
<evidence type="ECO:0000313" key="8">
    <source>
        <dbReference type="EMBL" id="AGA66828.1"/>
    </source>
</evidence>
<keyword evidence="9" id="KW-1185">Reference proteome</keyword>
<keyword evidence="8" id="KW-0378">Hydrolase</keyword>
<feature type="binding site" evidence="4">
    <location>
        <position position="244"/>
    </location>
    <ligand>
        <name>substrate</name>
    </ligand>
</feature>
<evidence type="ECO:0000259" key="7">
    <source>
        <dbReference type="Pfam" id="PF09210"/>
    </source>
</evidence>
<comment type="similarity">
    <text evidence="1 5">Belongs to the glycosyl hydrolase 57 family.</text>
</comment>
<reference evidence="8 9" key="1">
    <citation type="journal article" date="2013" name="Genome Announc.">
        <title>Complete Genome Sequence of the Porcine Strain Brachyspira pilosicoli P43/6/78(T.).</title>
        <authorList>
            <person name="Lin C."/>
            <person name="den Bakker H.C."/>
            <person name="Suzuki H."/>
            <person name="Lefebure T."/>
            <person name="Ponnala L."/>
            <person name="Sun Q."/>
            <person name="Stanhope M.J."/>
            <person name="Wiedmann M."/>
            <person name="Duhamel G.E."/>
        </authorList>
    </citation>
    <scope>NUCLEOTIDE SEQUENCE [LARGE SCALE GENOMIC DNA]</scope>
    <source>
        <strain evidence="8 9">P43/6/78</strain>
    </source>
</reference>
<keyword evidence="2 5" id="KW-0119">Carbohydrate metabolism</keyword>
<feature type="binding site" evidence="4">
    <location>
        <position position="468"/>
    </location>
    <ligand>
        <name>substrate</name>
    </ligand>
</feature>
<dbReference type="AlphaFoldDB" id="A0A3B6VM39"/>
<feature type="active site" description="Proton donor" evidence="3">
    <location>
        <position position="354"/>
    </location>
</feature>
<dbReference type="PANTHER" id="PTHR41695">
    <property type="entry name" value="1,4-ALPHA-GLUCAN BRANCHING ENZYME RV3031-RELATED"/>
    <property type="match status" value="1"/>
</dbReference>
<feature type="domain" description="Glycoside hydrolase family 57 N-terminal" evidence="6">
    <location>
        <begin position="7"/>
        <end position="399"/>
    </location>
</feature>
<dbReference type="InterPro" id="IPR011330">
    <property type="entry name" value="Glyco_hydro/deAcase_b/a-brl"/>
</dbReference>
<dbReference type="Gene3D" id="3.20.110.10">
    <property type="entry name" value="Glycoside hydrolase 38, N terminal domain"/>
    <property type="match status" value="1"/>
</dbReference>
<evidence type="ECO:0000256" key="5">
    <source>
        <dbReference type="RuleBase" id="RU361196"/>
    </source>
</evidence>
<evidence type="ECO:0000313" key="9">
    <source>
        <dbReference type="Proteomes" id="UP000010793"/>
    </source>
</evidence>
<evidence type="ECO:0000256" key="2">
    <source>
        <dbReference type="ARBA" id="ARBA00023277"/>
    </source>
</evidence>
<dbReference type="Gene3D" id="1.20.1430.10">
    <property type="entry name" value="Families 57/38 glycoside transferase, middle domain"/>
    <property type="match status" value="1"/>
</dbReference>
<sequence>MSKGYLALVLHAHLPYVRHPEHENFLEEEWLYEAITETYIPLLDAYDRMVNDGINFKITMSVTPPLMNMLANELLQNRYVNYIEKLIKLAEMEVERTSLDPNFHHTAEFYRDKFIKIRDIFVYKYNKNLLNGFRYFLERGNLEIITCGATHGFFPFMQEYPKAIEAQLKMAVKTHEKHLGRKPTGIWLGECGFFPGLEKHLANNGIKYFFVDTHGIMYADRVPKYGVYAPLYCSRESRVAAFGRDIESSRSVWSAEVGYPGDPRYREFYRDIGYDLPFEYIKEFIQSNGLRKNTGIKYYRITGKDCAKEPYNPEWAMEAAGEHSGNFMFNREKQIEYLASVMDDRPPIVVSPYDAELFGHWWYEGPMFIEFLMRKIHHDQNTIETITPKEYLERHPINQISMPSMSSWGANGYGEVWLNGTNGWIYRHLHKAAERMIELAHDYYNETGLYERALNQAARELLLAQSSDWAFIMHTGTMVDYAVNTTKLYIKRFTDLYYAIKNRDLNEEWLSKLEWRDDIFPEMDFRIYS</sequence>
<dbReference type="InterPro" id="IPR004300">
    <property type="entry name" value="Glyco_hydro_57_N"/>
</dbReference>
<dbReference type="InterPro" id="IPR037090">
    <property type="entry name" value="57_glycoside_trans_central"/>
</dbReference>
<dbReference type="Proteomes" id="UP000010793">
    <property type="component" value="Chromosome"/>
</dbReference>
<dbReference type="RefSeq" id="WP_015274618.1">
    <property type="nucleotide sequence ID" value="NC_019908.1"/>
</dbReference>
<dbReference type="PANTHER" id="PTHR41695:SF1">
    <property type="entry name" value="1,4-ALPHA-GLUCAN BRANCHING ENZYME TK1436"/>
    <property type="match status" value="1"/>
</dbReference>
<dbReference type="InterPro" id="IPR028995">
    <property type="entry name" value="Glyco_hydro_57/38_cen_sf"/>
</dbReference>
<dbReference type="InterPro" id="IPR027291">
    <property type="entry name" value="Glyco_hydro_38_N_sf"/>
</dbReference>
<feature type="binding site" evidence="4">
    <location>
        <position position="261"/>
    </location>
    <ligand>
        <name>substrate</name>
    </ligand>
</feature>
<gene>
    <name evidence="8" type="ORF">BPP43_08155</name>
</gene>
<dbReference type="InterPro" id="IPR040042">
    <property type="entry name" value="Branching_enz_MT3115-like"/>
</dbReference>
<dbReference type="Pfam" id="PF03065">
    <property type="entry name" value="Glyco_hydro_57"/>
    <property type="match status" value="1"/>
</dbReference>
<dbReference type="CDD" id="cd10792">
    <property type="entry name" value="GH57N_AmyC_like"/>
    <property type="match status" value="1"/>
</dbReference>
<proteinExistence type="inferred from homology"/>
<dbReference type="InterPro" id="IPR015293">
    <property type="entry name" value="BE_C"/>
</dbReference>
<organism evidence="8 9">
    <name type="scientific">Brachyspira pilosicoli P43/6/78</name>
    <dbReference type="NCBI Taxonomy" id="1042417"/>
    <lineage>
        <taxon>Bacteria</taxon>
        <taxon>Pseudomonadati</taxon>
        <taxon>Spirochaetota</taxon>
        <taxon>Spirochaetia</taxon>
        <taxon>Brachyspirales</taxon>
        <taxon>Brachyspiraceae</taxon>
        <taxon>Brachyspira</taxon>
    </lineage>
</organism>
<dbReference type="GO" id="GO:0016787">
    <property type="term" value="F:hydrolase activity"/>
    <property type="evidence" value="ECO:0007669"/>
    <property type="project" value="UniProtKB-KW"/>
</dbReference>
<dbReference type="Pfam" id="PF09210">
    <property type="entry name" value="BE_C"/>
    <property type="match status" value="1"/>
</dbReference>
<dbReference type="SUPFAM" id="SSF88713">
    <property type="entry name" value="Glycoside hydrolase/deacetylase"/>
    <property type="match status" value="1"/>
</dbReference>